<sequence length="242" mass="27874">MRKLRPNTRSKIRKLFGKVTRQISKKKVFFLSNGFLIGKNLRNRKQTFEPWVLPIERNLVKFLNSFVKVAVAGCFLAPMILFSQELMGLRSGVDSNLPSGRQLAPIRQLRSFGLVFGNVDAVRERFALSEKQLDEISKINEKHKQEHFRWLQKISPIEIELEGLLMEPNIDLAKIRKLLVEIGKYTAEIRINQISHRLAIEKVLTQDQKSKIKEPSARPEPGFPVNLFSPGRIIFPIQGILH</sequence>
<organism evidence="2 3">
    <name type="scientific">Leptospira santarosai serovar Shermani str. LT 821</name>
    <dbReference type="NCBI Taxonomy" id="758847"/>
    <lineage>
        <taxon>Bacteria</taxon>
        <taxon>Pseudomonadati</taxon>
        <taxon>Spirochaetota</taxon>
        <taxon>Spirochaetia</taxon>
        <taxon>Leptospirales</taxon>
        <taxon>Leptospiraceae</taxon>
        <taxon>Leptospira</taxon>
    </lineage>
</organism>
<keyword evidence="1" id="KW-1133">Transmembrane helix</keyword>
<dbReference type="STRING" id="758847.LSS_04706"/>
<reference evidence="2 3" key="1">
    <citation type="journal article" date="2012" name="Gene">
        <title>Sequence of Leptospira santarosai serovar Shermani genome and prediction of virulence-associated genes.</title>
        <authorList>
            <person name="Chou L.F."/>
            <person name="Chen Y.T."/>
            <person name="Lu C.W."/>
            <person name="Ko Y.C."/>
            <person name="Tang C.Y."/>
            <person name="Pan M.J."/>
            <person name="Tian Y.C."/>
            <person name="Chiu C.H."/>
            <person name="Hung C.C."/>
            <person name="Yang C.W."/>
        </authorList>
    </citation>
    <scope>NUCLEOTIDE SEQUENCE [LARGE SCALE GENOMIC DNA]</scope>
    <source>
        <strain evidence="2">LT 821</strain>
    </source>
</reference>
<dbReference type="AlphaFoldDB" id="K8Y2T3"/>
<dbReference type="KEGG" id="lst:LSS_04706"/>
<dbReference type="Gene3D" id="1.20.120.1490">
    <property type="match status" value="1"/>
</dbReference>
<protein>
    <submittedName>
        <fullName evidence="2">Uncharacterized protein</fullName>
    </submittedName>
</protein>
<name>K8Y2T3_9LEPT</name>
<dbReference type="Proteomes" id="UP000035800">
    <property type="component" value="Chromosome I"/>
</dbReference>
<dbReference type="EMBL" id="CP006694">
    <property type="protein sequence ID" value="EKT87913.1"/>
    <property type="molecule type" value="Genomic_DNA"/>
</dbReference>
<evidence type="ECO:0000313" key="2">
    <source>
        <dbReference type="EMBL" id="EKT87913.1"/>
    </source>
</evidence>
<dbReference type="PATRIC" id="fig|758847.3.peg.984"/>
<evidence type="ECO:0000313" key="3">
    <source>
        <dbReference type="Proteomes" id="UP000035800"/>
    </source>
</evidence>
<evidence type="ECO:0000256" key="1">
    <source>
        <dbReference type="SAM" id="Phobius"/>
    </source>
</evidence>
<feature type="transmembrane region" description="Helical" evidence="1">
    <location>
        <begin position="62"/>
        <end position="82"/>
    </location>
</feature>
<gene>
    <name evidence="2" type="ORF">LSS_04706</name>
</gene>
<keyword evidence="1" id="KW-0812">Transmembrane</keyword>
<accession>K8Y2T3</accession>
<reference evidence="2 3" key="2">
    <citation type="journal article" date="2014" name="Emerg. Microbes Infect.">
        <title>Potential impact on kidney infection: a whole-genome analysis of Leptospira santarosai serovar Shermani.</title>
        <authorList>
            <person name="Chou L.F."/>
            <person name="Chen T.W."/>
            <person name="Ko Y.C."/>
            <person name="Pan M.J."/>
            <person name="Tian Y.C."/>
            <person name="Chiu C.H."/>
            <person name="Tang P."/>
            <person name="Hung C.C."/>
            <person name="Yang C.W."/>
        </authorList>
    </citation>
    <scope>NUCLEOTIDE SEQUENCE</scope>
    <source>
        <strain evidence="2 3">LT 821</strain>
    </source>
</reference>
<keyword evidence="1" id="KW-0472">Membrane</keyword>
<proteinExistence type="predicted"/>